<evidence type="ECO:0000256" key="6">
    <source>
        <dbReference type="ARBA" id="ARBA00022797"/>
    </source>
</evidence>
<organism evidence="9">
    <name type="scientific">freshwater metagenome</name>
    <dbReference type="NCBI Taxonomy" id="449393"/>
    <lineage>
        <taxon>unclassified sequences</taxon>
        <taxon>metagenomes</taxon>
        <taxon>ecological metagenomes</taxon>
    </lineage>
</organism>
<proteinExistence type="inferred from homology"/>
<evidence type="ECO:0000256" key="3">
    <source>
        <dbReference type="ARBA" id="ARBA00010882"/>
    </source>
</evidence>
<dbReference type="EMBL" id="CAFBMZ010000026">
    <property type="protein sequence ID" value="CAB4923228.1"/>
    <property type="molecule type" value="Genomic_DNA"/>
</dbReference>
<comment type="similarity">
    <text evidence="3">Belongs to the muconolactone Delta-isomerase family.</text>
</comment>
<evidence type="ECO:0000256" key="5">
    <source>
        <dbReference type="ARBA" id="ARBA00012070"/>
    </source>
</evidence>
<dbReference type="InterPro" id="IPR026029">
    <property type="entry name" value="MLI_dom"/>
</dbReference>
<dbReference type="GO" id="GO:0042952">
    <property type="term" value="P:beta-ketoadipate pathway"/>
    <property type="evidence" value="ECO:0007669"/>
    <property type="project" value="UniProtKB-UniPathway"/>
</dbReference>
<dbReference type="GO" id="GO:0016159">
    <property type="term" value="F:muconolactone delta-isomerase activity"/>
    <property type="evidence" value="ECO:0007669"/>
    <property type="project" value="UniProtKB-EC"/>
</dbReference>
<keyword evidence="6" id="KW-0058">Aromatic hydrocarbons catabolism</keyword>
<evidence type="ECO:0000313" key="9">
    <source>
        <dbReference type="EMBL" id="CAB4923228.1"/>
    </source>
</evidence>
<gene>
    <name evidence="9" type="ORF">UFOPK3684_00517</name>
</gene>
<comment type="pathway">
    <text evidence="2">Aromatic compound metabolism; beta-ketoadipate pathway; 5-oxo-4,5-dihydro-2-furylacetate from catechol: step 3/3.</text>
</comment>
<reference evidence="9" key="1">
    <citation type="submission" date="2020-05" db="EMBL/GenBank/DDBJ databases">
        <authorList>
            <person name="Chiriac C."/>
            <person name="Salcher M."/>
            <person name="Ghai R."/>
            <person name="Kavagutti S V."/>
        </authorList>
    </citation>
    <scope>NUCLEOTIDE SEQUENCE</scope>
</reference>
<dbReference type="PIRSF" id="PIRSF001486">
    <property type="entry name" value="CatC"/>
    <property type="match status" value="1"/>
</dbReference>
<protein>
    <recommendedName>
        <fullName evidence="5">muconolactone Delta-isomerase</fullName>
        <ecNumber evidence="5">5.3.3.4</ecNumber>
    </recommendedName>
</protein>
<dbReference type="EC" id="5.3.3.4" evidence="5"/>
<dbReference type="AlphaFoldDB" id="A0A6J7HTZ9"/>
<dbReference type="InterPro" id="IPR011008">
    <property type="entry name" value="Dimeric_a/b-barrel"/>
</dbReference>
<evidence type="ECO:0000256" key="2">
    <source>
        <dbReference type="ARBA" id="ARBA00005193"/>
    </source>
</evidence>
<name>A0A6J7HTZ9_9ZZZZ</name>
<evidence type="ECO:0000256" key="7">
    <source>
        <dbReference type="ARBA" id="ARBA00023235"/>
    </source>
</evidence>
<keyword evidence="7" id="KW-0413">Isomerase</keyword>
<evidence type="ECO:0000256" key="1">
    <source>
        <dbReference type="ARBA" id="ARBA00001739"/>
    </source>
</evidence>
<dbReference type="InterPro" id="IPR003464">
    <property type="entry name" value="Muconolactone_d_Isoase"/>
</dbReference>
<comment type="subunit">
    <text evidence="4">Homodecamer.</text>
</comment>
<dbReference type="UniPathway" id="UPA00157">
    <property type="reaction ID" value="UER00260"/>
</dbReference>
<accession>A0A6J7HTZ9</accession>
<dbReference type="SUPFAM" id="SSF54909">
    <property type="entry name" value="Dimeric alpha+beta barrel"/>
    <property type="match status" value="1"/>
</dbReference>
<evidence type="ECO:0000256" key="4">
    <source>
        <dbReference type="ARBA" id="ARBA00011365"/>
    </source>
</evidence>
<comment type="catalytic activity">
    <reaction evidence="1">
        <text>(S)-muconolactone = (4,5-dihydro-5-oxofuran-2-yl)-acetate</text>
        <dbReference type="Rhea" id="RHEA:12348"/>
        <dbReference type="ChEBI" id="CHEBI:58425"/>
        <dbReference type="ChEBI" id="CHEBI:58736"/>
        <dbReference type="EC" id="5.3.3.4"/>
    </reaction>
</comment>
<feature type="domain" description="Muconolactone isomerase" evidence="8">
    <location>
        <begin position="1"/>
        <end position="88"/>
    </location>
</feature>
<dbReference type="Gene3D" id="3.30.70.1060">
    <property type="entry name" value="Dimeric alpha+beta barrel"/>
    <property type="match status" value="1"/>
</dbReference>
<evidence type="ECO:0000259" key="8">
    <source>
        <dbReference type="Pfam" id="PF02426"/>
    </source>
</evidence>
<sequence length="94" mass="10824">MEFLVSIKIQTPHDLPQERFQDLLSRERIRGNELKEQGHIARIWRIPGTRNNVGIWQAADANELHTLVSSLPLFAFMSVEVTPLAVHPLEEDKK</sequence>
<dbReference type="Pfam" id="PF02426">
    <property type="entry name" value="MIase"/>
    <property type="match status" value="1"/>
</dbReference>